<evidence type="ECO:0000313" key="1">
    <source>
        <dbReference type="EMBL" id="CEK56001.1"/>
    </source>
</evidence>
<dbReference type="AlphaFoldDB" id="A0A0B6YJN5"/>
<sequence>LFQTAGIEDAFTVSPMGKKSGAKFTDDLELTIASSEVMLNFLTTSFSREGDLTGFRLCKTPAELALR</sequence>
<organism evidence="1">
    <name type="scientific">Arion vulgaris</name>
    <dbReference type="NCBI Taxonomy" id="1028688"/>
    <lineage>
        <taxon>Eukaryota</taxon>
        <taxon>Metazoa</taxon>
        <taxon>Spiralia</taxon>
        <taxon>Lophotrochozoa</taxon>
        <taxon>Mollusca</taxon>
        <taxon>Gastropoda</taxon>
        <taxon>Heterobranchia</taxon>
        <taxon>Euthyneura</taxon>
        <taxon>Panpulmonata</taxon>
        <taxon>Eupulmonata</taxon>
        <taxon>Stylommatophora</taxon>
        <taxon>Helicina</taxon>
        <taxon>Arionoidea</taxon>
        <taxon>Arionidae</taxon>
        <taxon>Arion</taxon>
    </lineage>
</organism>
<feature type="non-terminal residue" evidence="1">
    <location>
        <position position="1"/>
    </location>
</feature>
<dbReference type="EMBL" id="HACG01009136">
    <property type="protein sequence ID" value="CEK56001.1"/>
    <property type="molecule type" value="Transcribed_RNA"/>
</dbReference>
<name>A0A0B6YJN5_9EUPU</name>
<protein>
    <submittedName>
        <fullName evidence="1">Uncharacterized protein</fullName>
    </submittedName>
</protein>
<reference evidence="1" key="1">
    <citation type="submission" date="2014-12" db="EMBL/GenBank/DDBJ databases">
        <title>Insight into the proteome of Arion vulgaris.</title>
        <authorList>
            <person name="Aradska J."/>
            <person name="Bulat T."/>
            <person name="Smidak R."/>
            <person name="Sarate P."/>
            <person name="Gangsoo J."/>
            <person name="Sialana F."/>
            <person name="Bilban M."/>
            <person name="Lubec G."/>
        </authorList>
    </citation>
    <scope>NUCLEOTIDE SEQUENCE</scope>
    <source>
        <tissue evidence="1">Skin</tissue>
    </source>
</reference>
<gene>
    <name evidence="1" type="primary">ORF26544</name>
</gene>
<feature type="non-terminal residue" evidence="1">
    <location>
        <position position="67"/>
    </location>
</feature>
<accession>A0A0B6YJN5</accession>
<proteinExistence type="predicted"/>